<accession>A0A0F4GTQ2</accession>
<dbReference type="GO" id="GO:0000981">
    <property type="term" value="F:DNA-binding transcription factor activity, RNA polymerase II-specific"/>
    <property type="evidence" value="ECO:0007669"/>
    <property type="project" value="InterPro"/>
</dbReference>
<reference evidence="5 6" key="1">
    <citation type="submission" date="2015-03" db="EMBL/GenBank/DDBJ databases">
        <title>RNA-seq based gene annotation and comparative genomics of four Zymoseptoria species reveal species-specific pathogenicity related genes and transposable element activity.</title>
        <authorList>
            <person name="Grandaubert J."/>
            <person name="Bhattacharyya A."/>
            <person name="Stukenbrock E.H."/>
        </authorList>
    </citation>
    <scope>NUCLEOTIDE SEQUENCE [LARGE SCALE GENOMIC DNA]</scope>
    <source>
        <strain evidence="5 6">Zb18110</strain>
    </source>
</reference>
<evidence type="ECO:0000256" key="2">
    <source>
        <dbReference type="ARBA" id="ARBA00023242"/>
    </source>
</evidence>
<dbReference type="InterPro" id="IPR036864">
    <property type="entry name" value="Zn2-C6_fun-type_DNA-bd_sf"/>
</dbReference>
<feature type="compositionally biased region" description="Polar residues" evidence="3">
    <location>
        <begin position="87"/>
        <end position="99"/>
    </location>
</feature>
<protein>
    <submittedName>
        <fullName evidence="5">Transcription factor C6 like protein</fullName>
    </submittedName>
</protein>
<keyword evidence="2" id="KW-0539">Nucleus</keyword>
<evidence type="ECO:0000259" key="4">
    <source>
        <dbReference type="PROSITE" id="PS50048"/>
    </source>
</evidence>
<sequence length="599" mass="64775">MATTDSSTLGRREKKVACIECRKSHVKCEKSAVCPRCTEKGLDCVWVASRRGEGGKAKQPPQQAGNAMSSNAHQQAATGLELTMITPMSTDNDTSSPPESTHSNLSLSSQSKLSSSDDYLTNCYFTHFHVAHPILLPRIPYDSAPYPEHLKATVKFIGSHYATGVNISTDTLKLHVAALLGNSDDKTPEMAQTLLLCAIALHSRSEPIQAMSAIDKAATLAIELGMNLSGYAAAESEGNIQYEESLRRTWWEIFITDGYLAALHSRTNFRSNSVIITTMLPCEDKYYTTGAVLPPPATLAQFDGRLWNFQDIHFSSYSFRIDAVRILARVIAVSKANDTHADAIQSLDIEIASWKHSLPLNKAEIIARSCDGDPLMFQAFAFIDFATILLHFPRSELPILMPPSANISCAQQSMQQVSPTSSQHAARALIASRDIINLAGLPVAKHSPFLICGLVYACVVQLTAYCTYPHDSPGNQGRVHLALGVLRSFSCNWNVADFVLQKLRVAAHDVFNVQPEATGIEAGDMNGEFDFSTIPGLNFPWMNFPPYDPDMLNDAMMGAGMPGAGMPGAGMHGVGMPGAGMPGADMSGNGMPQPGFMGS</sequence>
<dbReference type="InterPro" id="IPR007219">
    <property type="entry name" value="XnlR_reg_dom"/>
</dbReference>
<dbReference type="Pfam" id="PF00172">
    <property type="entry name" value="Zn_clus"/>
    <property type="match status" value="1"/>
</dbReference>
<feature type="region of interest" description="Disordered" evidence="3">
    <location>
        <begin position="87"/>
        <end position="109"/>
    </location>
</feature>
<organism evidence="5 6">
    <name type="scientific">Zymoseptoria brevis</name>
    <dbReference type="NCBI Taxonomy" id="1047168"/>
    <lineage>
        <taxon>Eukaryota</taxon>
        <taxon>Fungi</taxon>
        <taxon>Dikarya</taxon>
        <taxon>Ascomycota</taxon>
        <taxon>Pezizomycotina</taxon>
        <taxon>Dothideomycetes</taxon>
        <taxon>Dothideomycetidae</taxon>
        <taxon>Mycosphaerellales</taxon>
        <taxon>Mycosphaerellaceae</taxon>
        <taxon>Zymoseptoria</taxon>
    </lineage>
</organism>
<feature type="compositionally biased region" description="Low complexity" evidence="3">
    <location>
        <begin position="100"/>
        <end position="109"/>
    </location>
</feature>
<name>A0A0F4GTQ2_9PEZI</name>
<gene>
    <name evidence="5" type="ORF">TI39_contig354g00135</name>
</gene>
<dbReference type="SMART" id="SM00066">
    <property type="entry name" value="GAL4"/>
    <property type="match status" value="1"/>
</dbReference>
<dbReference type="PANTHER" id="PTHR47431:SF2">
    <property type="entry name" value="ZN(II)2CYS6 TRANSCRIPTION FACTOR (EUROFUNG)"/>
    <property type="match status" value="1"/>
</dbReference>
<dbReference type="GO" id="GO:0003677">
    <property type="term" value="F:DNA binding"/>
    <property type="evidence" value="ECO:0007669"/>
    <property type="project" value="InterPro"/>
</dbReference>
<dbReference type="PROSITE" id="PS50048">
    <property type="entry name" value="ZN2_CY6_FUNGAL_2"/>
    <property type="match status" value="1"/>
</dbReference>
<keyword evidence="1" id="KW-0479">Metal-binding</keyword>
<evidence type="ECO:0000313" key="6">
    <source>
        <dbReference type="Proteomes" id="UP000033647"/>
    </source>
</evidence>
<dbReference type="OrthoDB" id="10067394at2759"/>
<feature type="region of interest" description="Disordered" evidence="3">
    <location>
        <begin position="53"/>
        <end position="73"/>
    </location>
</feature>
<evidence type="ECO:0000256" key="1">
    <source>
        <dbReference type="ARBA" id="ARBA00022723"/>
    </source>
</evidence>
<dbReference type="STRING" id="1047168.A0A0F4GTQ2"/>
<dbReference type="CDD" id="cd00067">
    <property type="entry name" value="GAL4"/>
    <property type="match status" value="1"/>
</dbReference>
<dbReference type="PROSITE" id="PS00463">
    <property type="entry name" value="ZN2_CY6_FUNGAL_1"/>
    <property type="match status" value="1"/>
</dbReference>
<dbReference type="GO" id="GO:0006351">
    <property type="term" value="P:DNA-templated transcription"/>
    <property type="evidence" value="ECO:0007669"/>
    <property type="project" value="InterPro"/>
</dbReference>
<dbReference type="SUPFAM" id="SSF57701">
    <property type="entry name" value="Zn2/Cys6 DNA-binding domain"/>
    <property type="match status" value="1"/>
</dbReference>
<dbReference type="GO" id="GO:0008270">
    <property type="term" value="F:zinc ion binding"/>
    <property type="evidence" value="ECO:0007669"/>
    <property type="project" value="InterPro"/>
</dbReference>
<feature type="compositionally biased region" description="Polar residues" evidence="3">
    <location>
        <begin position="60"/>
        <end position="73"/>
    </location>
</feature>
<dbReference type="CDD" id="cd12148">
    <property type="entry name" value="fungal_TF_MHR"/>
    <property type="match status" value="1"/>
</dbReference>
<dbReference type="EMBL" id="LAFY01000346">
    <property type="protein sequence ID" value="KJX99575.1"/>
    <property type="molecule type" value="Genomic_DNA"/>
</dbReference>
<dbReference type="Gene3D" id="4.10.240.10">
    <property type="entry name" value="Zn(2)-C6 fungal-type DNA-binding domain"/>
    <property type="match status" value="1"/>
</dbReference>
<dbReference type="Proteomes" id="UP000033647">
    <property type="component" value="Unassembled WGS sequence"/>
</dbReference>
<dbReference type="InterPro" id="IPR001138">
    <property type="entry name" value="Zn2Cys6_DnaBD"/>
</dbReference>
<dbReference type="AlphaFoldDB" id="A0A0F4GTQ2"/>
<evidence type="ECO:0000313" key="5">
    <source>
        <dbReference type="EMBL" id="KJX99575.1"/>
    </source>
</evidence>
<evidence type="ECO:0000256" key="3">
    <source>
        <dbReference type="SAM" id="MobiDB-lite"/>
    </source>
</evidence>
<dbReference type="PANTHER" id="PTHR47431">
    <property type="entry name" value="ZN(II)2CYS6 TRANSCRIPTION FACTOR (EUROFUNG)-RELATED"/>
    <property type="match status" value="1"/>
</dbReference>
<dbReference type="Pfam" id="PF04082">
    <property type="entry name" value="Fungal_trans"/>
    <property type="match status" value="1"/>
</dbReference>
<comment type="caution">
    <text evidence="5">The sequence shown here is derived from an EMBL/GenBank/DDBJ whole genome shotgun (WGS) entry which is preliminary data.</text>
</comment>
<keyword evidence="6" id="KW-1185">Reference proteome</keyword>
<feature type="domain" description="Zn(2)-C6 fungal-type" evidence="4">
    <location>
        <begin position="17"/>
        <end position="46"/>
    </location>
</feature>
<proteinExistence type="predicted"/>